<reference evidence="2 3" key="1">
    <citation type="submission" date="2021-01" db="EMBL/GenBank/DDBJ databases">
        <title>Genome public.</title>
        <authorList>
            <person name="Liu C."/>
            <person name="Sun Q."/>
        </authorList>
    </citation>
    <scope>NUCLEOTIDE SEQUENCE [LARGE SCALE GENOMIC DNA]</scope>
    <source>
        <strain evidence="2 3">YIM B02515</strain>
    </source>
</reference>
<proteinExistence type="predicted"/>
<dbReference type="Proteomes" id="UP000632377">
    <property type="component" value="Unassembled WGS sequence"/>
</dbReference>
<protein>
    <recommendedName>
        <fullName evidence="4">Oxaloacetate decarboxylase, gamma chain</fullName>
    </recommendedName>
</protein>
<sequence>MVSFFSSSTGIAVLAIAAFVVIYFLGPNRKETDISDNVNDEQIAVSKISTVREEENRQEDLEVVAVVMGALSAYLDTPVSKLRIKSIKRVEQNVPVWRSKP</sequence>
<gene>
    <name evidence="2" type="ORF">JK636_15195</name>
</gene>
<evidence type="ECO:0000313" key="2">
    <source>
        <dbReference type="EMBL" id="MBL4937098.1"/>
    </source>
</evidence>
<organism evidence="2 3">
    <name type="scientific">Clostridium rhizosphaerae</name>
    <dbReference type="NCBI Taxonomy" id="2803861"/>
    <lineage>
        <taxon>Bacteria</taxon>
        <taxon>Bacillati</taxon>
        <taxon>Bacillota</taxon>
        <taxon>Clostridia</taxon>
        <taxon>Eubacteriales</taxon>
        <taxon>Clostridiaceae</taxon>
        <taxon>Clostridium</taxon>
    </lineage>
</organism>
<keyword evidence="3" id="KW-1185">Reference proteome</keyword>
<dbReference type="EMBL" id="JAESWC010000009">
    <property type="protein sequence ID" value="MBL4937098.1"/>
    <property type="molecule type" value="Genomic_DNA"/>
</dbReference>
<evidence type="ECO:0000313" key="3">
    <source>
        <dbReference type="Proteomes" id="UP000632377"/>
    </source>
</evidence>
<keyword evidence="1" id="KW-0812">Transmembrane</keyword>
<name>A0ABS1TCJ2_9CLOT</name>
<dbReference type="RefSeq" id="WP_202749850.1">
    <property type="nucleotide sequence ID" value="NZ_JAESWC010000009.1"/>
</dbReference>
<feature type="transmembrane region" description="Helical" evidence="1">
    <location>
        <begin position="6"/>
        <end position="25"/>
    </location>
</feature>
<keyword evidence="1" id="KW-0472">Membrane</keyword>
<accession>A0ABS1TCJ2</accession>
<evidence type="ECO:0008006" key="4">
    <source>
        <dbReference type="Google" id="ProtNLM"/>
    </source>
</evidence>
<comment type="caution">
    <text evidence="2">The sequence shown here is derived from an EMBL/GenBank/DDBJ whole genome shotgun (WGS) entry which is preliminary data.</text>
</comment>
<keyword evidence="1" id="KW-1133">Transmembrane helix</keyword>
<evidence type="ECO:0000256" key="1">
    <source>
        <dbReference type="SAM" id="Phobius"/>
    </source>
</evidence>